<dbReference type="EMBL" id="CM009751">
    <property type="protein sequence ID" value="PUZ63388.1"/>
    <property type="molecule type" value="Genomic_DNA"/>
</dbReference>
<dbReference type="SUPFAM" id="SSF51101">
    <property type="entry name" value="Mannose-binding lectins"/>
    <property type="match status" value="1"/>
</dbReference>
<evidence type="ECO:0000256" key="4">
    <source>
        <dbReference type="ARBA" id="ARBA00022734"/>
    </source>
</evidence>
<dbReference type="CDD" id="cd09612">
    <property type="entry name" value="Jacalin"/>
    <property type="match status" value="1"/>
</dbReference>
<dbReference type="Pfam" id="PF03018">
    <property type="entry name" value="Dirigent"/>
    <property type="match status" value="1"/>
</dbReference>
<evidence type="ECO:0000313" key="7">
    <source>
        <dbReference type="EMBL" id="PUZ63388.1"/>
    </source>
</evidence>
<dbReference type="GO" id="GO:0030246">
    <property type="term" value="F:carbohydrate binding"/>
    <property type="evidence" value="ECO:0007669"/>
    <property type="project" value="UniProtKB-KW"/>
</dbReference>
<evidence type="ECO:0000256" key="3">
    <source>
        <dbReference type="ARBA" id="ARBA00022525"/>
    </source>
</evidence>
<protein>
    <recommendedName>
        <fullName evidence="5">Dirigent protein</fullName>
    </recommendedName>
</protein>
<sequence length="310" mass="33681">MANFQITPSRVTVENTEYSFSNLYLFHTPLGPNRNQFGVTSSDAATGLGAIVVNNWPIYDGAGPGATVVARAQGLHIHAGNWNNVFSIVFENQRFNGSTLEVMGISVEHGEHAIVGGTGQFAMARGVIYKKFHEQRSDGNIIQLTIRGFFPVLKRSPQTSRVIKMGPYGGDGGVALDITDIPSRLESITIRYGGVIDGIEFSYFDQYGQKRTTGRWGGSGGTYTRTIELAPSEFVKGVSGTIGSYRQFNNIIRTLAIVTNVRTYGPFGNPQNGTTPFSTPAQNNGSIVGFFARGMRFLDAIGVYVQETQI</sequence>
<evidence type="ECO:0000256" key="2">
    <source>
        <dbReference type="ARBA" id="ARBA00011738"/>
    </source>
</evidence>
<dbReference type="PROSITE" id="PS51752">
    <property type="entry name" value="JACALIN_LECTIN"/>
    <property type="match status" value="1"/>
</dbReference>
<evidence type="ECO:0000313" key="8">
    <source>
        <dbReference type="Proteomes" id="UP000244336"/>
    </source>
</evidence>
<dbReference type="PANTHER" id="PTHR46506">
    <property type="entry name" value="OS05G0143600 PROTEIN"/>
    <property type="match status" value="1"/>
</dbReference>
<comment type="function">
    <text evidence="5">Dirigent proteins impart stereoselectivity on the phenoxy radical-coupling reaction, yielding optically active lignans from two molecules of coniferyl alcohol in the biosynthesis of lignans, flavonolignans, and alkaloids and thus plays a central role in plant secondary metabolism.</text>
</comment>
<dbReference type="InterPro" id="IPR004265">
    <property type="entry name" value="Dirigent"/>
</dbReference>
<dbReference type="Gramene" id="PUZ63388">
    <property type="protein sequence ID" value="PUZ63388"/>
    <property type="gene ID" value="GQ55_3G064100"/>
</dbReference>
<dbReference type="InterPro" id="IPR036404">
    <property type="entry name" value="Jacalin-like_lectin_dom_sf"/>
</dbReference>
<dbReference type="Gene3D" id="2.40.480.10">
    <property type="entry name" value="Allene oxide cyclase-like"/>
    <property type="match status" value="1"/>
</dbReference>
<feature type="domain" description="Jacalin-type lectin" evidence="6">
    <location>
        <begin position="162"/>
        <end position="307"/>
    </location>
</feature>
<organism evidence="7 8">
    <name type="scientific">Panicum hallii var. hallii</name>
    <dbReference type="NCBI Taxonomy" id="1504633"/>
    <lineage>
        <taxon>Eukaryota</taxon>
        <taxon>Viridiplantae</taxon>
        <taxon>Streptophyta</taxon>
        <taxon>Embryophyta</taxon>
        <taxon>Tracheophyta</taxon>
        <taxon>Spermatophyta</taxon>
        <taxon>Magnoliopsida</taxon>
        <taxon>Liliopsida</taxon>
        <taxon>Poales</taxon>
        <taxon>Poaceae</taxon>
        <taxon>PACMAD clade</taxon>
        <taxon>Panicoideae</taxon>
        <taxon>Panicodae</taxon>
        <taxon>Paniceae</taxon>
        <taxon>Panicinae</taxon>
        <taxon>Panicum</taxon>
        <taxon>Panicum sect. Panicum</taxon>
    </lineage>
</organism>
<dbReference type="GO" id="GO:0009699">
    <property type="term" value="P:phenylpropanoid biosynthetic process"/>
    <property type="evidence" value="ECO:0007669"/>
    <property type="project" value="UniProtKB-ARBA"/>
</dbReference>
<gene>
    <name evidence="7" type="ORF">GQ55_3G064100</name>
</gene>
<dbReference type="Proteomes" id="UP000244336">
    <property type="component" value="Chromosome 3"/>
</dbReference>
<evidence type="ECO:0000256" key="1">
    <source>
        <dbReference type="ARBA" id="ARBA00010746"/>
    </source>
</evidence>
<dbReference type="Gene3D" id="2.100.10.30">
    <property type="entry name" value="Jacalin-like lectin domain"/>
    <property type="match status" value="1"/>
</dbReference>
<keyword evidence="8" id="KW-1185">Reference proteome</keyword>
<dbReference type="AlphaFoldDB" id="A0A2T7E6D8"/>
<name>A0A2T7E6D8_9POAL</name>
<dbReference type="Pfam" id="PF01419">
    <property type="entry name" value="Jacalin"/>
    <property type="match status" value="1"/>
</dbReference>
<comment type="subcellular location">
    <subcellularLocation>
        <location evidence="5">Secreted</location>
        <location evidence="5">Extracellular space</location>
        <location evidence="5">Apoplast</location>
    </subcellularLocation>
</comment>
<dbReference type="InterPro" id="IPR001229">
    <property type="entry name" value="Jacalin-like_lectin_dom"/>
</dbReference>
<dbReference type="InterPro" id="IPR033734">
    <property type="entry name" value="Jacalin-like_lectin_dom_plant"/>
</dbReference>
<comment type="subunit">
    <text evidence="2 5">Homodimer.</text>
</comment>
<dbReference type="SMART" id="SM00915">
    <property type="entry name" value="Jacalin"/>
    <property type="match status" value="1"/>
</dbReference>
<evidence type="ECO:0000259" key="6">
    <source>
        <dbReference type="PROSITE" id="PS51752"/>
    </source>
</evidence>
<dbReference type="GO" id="GO:0048046">
    <property type="term" value="C:apoplast"/>
    <property type="evidence" value="ECO:0007669"/>
    <property type="project" value="UniProtKB-SubCell"/>
</dbReference>
<dbReference type="STRING" id="1504633.A0A2T7E6D8"/>
<accession>A0A2T7E6D8</accession>
<keyword evidence="4" id="KW-0430">Lectin</keyword>
<keyword evidence="5" id="KW-0052">Apoplast</keyword>
<keyword evidence="3 5" id="KW-0964">Secreted</keyword>
<proteinExistence type="inferred from homology"/>
<dbReference type="OrthoDB" id="583353at2759"/>
<comment type="similarity">
    <text evidence="1 5">Belongs to the plant dirigent protein family.</text>
</comment>
<evidence type="ECO:0000256" key="5">
    <source>
        <dbReference type="RuleBase" id="RU363099"/>
    </source>
</evidence>
<reference evidence="7 8" key="1">
    <citation type="submission" date="2018-04" db="EMBL/GenBank/DDBJ databases">
        <title>WGS assembly of Panicum hallii var. hallii HAL2.</title>
        <authorList>
            <person name="Lovell J."/>
            <person name="Jenkins J."/>
            <person name="Lowry D."/>
            <person name="Mamidi S."/>
            <person name="Sreedasyam A."/>
            <person name="Weng X."/>
            <person name="Barry K."/>
            <person name="Bonette J."/>
            <person name="Campitelli B."/>
            <person name="Daum C."/>
            <person name="Gordon S."/>
            <person name="Gould B."/>
            <person name="Lipzen A."/>
            <person name="MacQueen A."/>
            <person name="Palacio-Mejia J."/>
            <person name="Plott C."/>
            <person name="Shakirov E."/>
            <person name="Shu S."/>
            <person name="Yoshinaga Y."/>
            <person name="Zane M."/>
            <person name="Rokhsar D."/>
            <person name="Grimwood J."/>
            <person name="Schmutz J."/>
            <person name="Juenger T."/>
        </authorList>
    </citation>
    <scope>NUCLEOTIDE SEQUENCE [LARGE SCALE GENOMIC DNA]</scope>
    <source>
        <strain evidence="8">cv. HAL2</strain>
    </source>
</reference>
<dbReference type="InterPro" id="IPR044859">
    <property type="entry name" value="Allene_oxi_cyc_Dirigent"/>
</dbReference>